<evidence type="ECO:0000313" key="3">
    <source>
        <dbReference type="Proteomes" id="UP000510888"/>
    </source>
</evidence>
<dbReference type="Proteomes" id="UP000510888">
    <property type="component" value="Plasmid PPGU16_p3"/>
</dbReference>
<protein>
    <recommendedName>
        <fullName evidence="4">Lipoprotein</fullName>
    </recommendedName>
</protein>
<evidence type="ECO:0000313" key="2">
    <source>
        <dbReference type="EMBL" id="BCF95414.1"/>
    </source>
</evidence>
<keyword evidence="2" id="KW-0614">Plasmid</keyword>
<organism evidence="2 3">
    <name type="scientific">Paraburkholderia largidicola</name>
    <dbReference type="NCBI Taxonomy" id="3014751"/>
    <lineage>
        <taxon>Bacteria</taxon>
        <taxon>Pseudomonadati</taxon>
        <taxon>Pseudomonadota</taxon>
        <taxon>Betaproteobacteria</taxon>
        <taxon>Burkholderiales</taxon>
        <taxon>Burkholderiaceae</taxon>
        <taxon>Paraburkholderia</taxon>
    </lineage>
</organism>
<dbReference type="KEGG" id="plad:PPGU16_84810"/>
<feature type="signal peptide" evidence="1">
    <location>
        <begin position="1"/>
        <end position="20"/>
    </location>
</feature>
<accession>A0A7I8C300</accession>
<dbReference type="AlphaFoldDB" id="A0A7I8C300"/>
<reference evidence="2 3" key="1">
    <citation type="journal article" date="2020" name="Genes (Basel)">
        <title>Genomic Comparison of Insect Gut Symbionts from Divergent Burkholderia Subclades.</title>
        <authorList>
            <person name="Takeshita K."/>
            <person name="Kikuchi Y."/>
        </authorList>
    </citation>
    <scope>NUCLEOTIDE SEQUENCE [LARGE SCALE GENOMIC DNA]</scope>
    <source>
        <strain evidence="2 3">PGU16</strain>
        <plasmid evidence="2 3">PPGU16_p3</plasmid>
    </source>
</reference>
<dbReference type="EMBL" id="AP023178">
    <property type="protein sequence ID" value="BCF95414.1"/>
    <property type="molecule type" value="Genomic_DNA"/>
</dbReference>
<feature type="chain" id="PRO_5029542502" description="Lipoprotein" evidence="1">
    <location>
        <begin position="21"/>
        <end position="152"/>
    </location>
</feature>
<dbReference type="RefSeq" id="WP_180727768.1">
    <property type="nucleotide sequence ID" value="NZ_AP023178.1"/>
</dbReference>
<gene>
    <name evidence="2" type="ORF">PPGU16_84810</name>
</gene>
<evidence type="ECO:0008006" key="4">
    <source>
        <dbReference type="Google" id="ProtNLM"/>
    </source>
</evidence>
<name>A0A7I8C300_9BURK</name>
<evidence type="ECO:0000256" key="1">
    <source>
        <dbReference type="SAM" id="SignalP"/>
    </source>
</evidence>
<keyword evidence="3" id="KW-1185">Reference proteome</keyword>
<geneLocation type="plasmid" evidence="2 3">
    <name>PPGU16_p3</name>
</geneLocation>
<proteinExistence type="predicted"/>
<keyword evidence="1" id="KW-0732">Signal</keyword>
<sequence length="152" mass="16631">MNALLNIRAVAAALLLSVFAACTSHVDTASLAGTYGVTDKSGQVTPFVKIEAGDASKGEFVLYEYRKGEWKRPKQAWSDNPTYEPVKPFKKEDLEKLVHHKLDVDVDGVQTRGFAFVHVPAGWSDTGDAHGFTTKTGFFAMTLIGPVELVRM</sequence>